<dbReference type="Gramene" id="OMERI02G10750.3">
    <property type="protein sequence ID" value="OMERI02G10750.3"/>
    <property type="gene ID" value="OMERI02G10750"/>
</dbReference>
<evidence type="ECO:0000313" key="1">
    <source>
        <dbReference type="EnsemblPlants" id="OMERI02G10750.3"/>
    </source>
</evidence>
<evidence type="ECO:0000313" key="2">
    <source>
        <dbReference type="Proteomes" id="UP000008021"/>
    </source>
</evidence>
<reference evidence="1" key="2">
    <citation type="submission" date="2018-05" db="EMBL/GenBank/DDBJ databases">
        <title>OmerRS3 (Oryza meridionalis Reference Sequence Version 3).</title>
        <authorList>
            <person name="Zhang J."/>
            <person name="Kudrna D."/>
            <person name="Lee S."/>
            <person name="Talag J."/>
            <person name="Welchert J."/>
            <person name="Wing R.A."/>
        </authorList>
    </citation>
    <scope>NUCLEOTIDE SEQUENCE [LARGE SCALE GENOMIC DNA]</scope>
    <source>
        <strain evidence="1">cv. OR44</strain>
    </source>
</reference>
<proteinExistence type="predicted"/>
<dbReference type="EnsemblPlants" id="OMERI02G10750.3">
    <property type="protein sequence ID" value="OMERI02G10750.3"/>
    <property type="gene ID" value="OMERI02G10750"/>
</dbReference>
<organism evidence="1">
    <name type="scientific">Oryza meridionalis</name>
    <dbReference type="NCBI Taxonomy" id="40149"/>
    <lineage>
        <taxon>Eukaryota</taxon>
        <taxon>Viridiplantae</taxon>
        <taxon>Streptophyta</taxon>
        <taxon>Embryophyta</taxon>
        <taxon>Tracheophyta</taxon>
        <taxon>Spermatophyta</taxon>
        <taxon>Magnoliopsida</taxon>
        <taxon>Liliopsida</taxon>
        <taxon>Poales</taxon>
        <taxon>Poaceae</taxon>
        <taxon>BOP clade</taxon>
        <taxon>Oryzoideae</taxon>
        <taxon>Oryzeae</taxon>
        <taxon>Oryzinae</taxon>
        <taxon>Oryza</taxon>
    </lineage>
</organism>
<accession>A0A0E0CI99</accession>
<dbReference type="Proteomes" id="UP000008021">
    <property type="component" value="Chromosome 2"/>
</dbReference>
<sequence length="66" mass="7331">MELPGVWRGLGYTKAGWRGRRCSGPTCQQRLSGGDERRVKTQPGLCRTDNNGSFPLLRALSCRLIP</sequence>
<name>A0A0E0CI99_9ORYZ</name>
<dbReference type="AlphaFoldDB" id="A0A0E0CI99"/>
<keyword evidence="2" id="KW-1185">Reference proteome</keyword>
<protein>
    <submittedName>
        <fullName evidence="1">Uncharacterized protein</fullName>
    </submittedName>
</protein>
<reference evidence="1" key="1">
    <citation type="submission" date="2015-04" db="UniProtKB">
        <authorList>
            <consortium name="EnsemblPlants"/>
        </authorList>
    </citation>
    <scope>IDENTIFICATION</scope>
</reference>
<dbReference type="HOGENOM" id="CLU_2835556_0_0_1"/>